<evidence type="ECO:0000256" key="9">
    <source>
        <dbReference type="ARBA" id="ARBA00022967"/>
    </source>
</evidence>
<organism evidence="12 13">
    <name type="scientific">Clostridium saccharoperbutylacetonicum N1-4(HMT)</name>
    <dbReference type="NCBI Taxonomy" id="931276"/>
    <lineage>
        <taxon>Bacteria</taxon>
        <taxon>Bacillati</taxon>
        <taxon>Bacillota</taxon>
        <taxon>Clostridia</taxon>
        <taxon>Eubacteriales</taxon>
        <taxon>Clostridiaceae</taxon>
        <taxon>Clostridium</taxon>
    </lineage>
</organism>
<dbReference type="GO" id="GO:0005886">
    <property type="term" value="C:plasma membrane"/>
    <property type="evidence" value="ECO:0007669"/>
    <property type="project" value="UniProtKB-SubCell"/>
</dbReference>
<dbReference type="PROSITE" id="PS00211">
    <property type="entry name" value="ABC_TRANSPORTER_1"/>
    <property type="match status" value="1"/>
</dbReference>
<sequence>MSEYILEMKDIVKEFFGVKALDGVNLKVKKGEIHALCGENGAGKSTLMKVLSGEHPTGSYSGQIIFEGNELNQTGIKDSERVGIAIIHQELALIKQLSIAENIFLGNEIGEHGLVNFSEQLNKTNELLNRVKLNVSPLTRAGDLGIGHQQLVEIAKALSKNAKLLILDEPSASLSEGEVEVLMGILDDLRKDGVTCIYISHKLNEVTRICDNVTVIRDGSTIGQVPIKEIDQDKLVQMMVGREMKNLFPREDHEIGEEFFEVKNLNVFDPFNKSIKRVKDANFTLRRGEILGISGLVGSGRTEMVASIYGSFQGVNNGEIYLEGKKVNIKNPSEALSKGIAMVPEDRKKDGIIAGMSVAKNMTMSNLLKYKKGLNVIDNDKEMMDVLKLIEDIKIKTATTELAIKNLSGGNQQKVILAKNLLAEPQILILDEPTRGIDVGAKYEIYKLIFKLAKQGISIIMVSSELPEVLGISDRVLVMNEGEIKASLDNDGLTQEMIMKYSVGKKSENVDENHNEEIVSSIGGV</sequence>
<evidence type="ECO:0000313" key="12">
    <source>
        <dbReference type="EMBL" id="AGF56116.1"/>
    </source>
</evidence>
<dbReference type="eggNOG" id="COG1129">
    <property type="taxonomic scope" value="Bacteria"/>
</dbReference>
<dbReference type="PROSITE" id="PS50893">
    <property type="entry name" value="ABC_TRANSPORTER_2"/>
    <property type="match status" value="2"/>
</dbReference>
<evidence type="ECO:0000256" key="5">
    <source>
        <dbReference type="ARBA" id="ARBA00022597"/>
    </source>
</evidence>
<keyword evidence="7" id="KW-0547">Nucleotide-binding</keyword>
<dbReference type="Pfam" id="PF00005">
    <property type="entry name" value="ABC_tran"/>
    <property type="match status" value="2"/>
</dbReference>
<gene>
    <name evidence="12" type="primary">xylG</name>
    <name evidence="12" type="ORF">Cspa_c23510</name>
</gene>
<dbReference type="OrthoDB" id="9771863at2"/>
<keyword evidence="9" id="KW-1278">Translocase</keyword>
<evidence type="ECO:0000256" key="3">
    <source>
        <dbReference type="ARBA" id="ARBA00022448"/>
    </source>
</evidence>
<keyword evidence="5" id="KW-0762">Sugar transport</keyword>
<dbReference type="KEGG" id="csr:Cspa_c23510"/>
<dbReference type="EC" id="3.6.3.17" evidence="12"/>
<dbReference type="NCBIfam" id="NF010069">
    <property type="entry name" value="PRK13549.1"/>
    <property type="match status" value="1"/>
</dbReference>
<dbReference type="AlphaFoldDB" id="M1MN02"/>
<evidence type="ECO:0000259" key="11">
    <source>
        <dbReference type="PROSITE" id="PS50893"/>
    </source>
</evidence>
<keyword evidence="12" id="KW-0378">Hydrolase</keyword>
<dbReference type="SUPFAM" id="SSF52540">
    <property type="entry name" value="P-loop containing nucleoside triphosphate hydrolases"/>
    <property type="match status" value="2"/>
</dbReference>
<evidence type="ECO:0000256" key="4">
    <source>
        <dbReference type="ARBA" id="ARBA00022475"/>
    </source>
</evidence>
<dbReference type="InterPro" id="IPR003593">
    <property type="entry name" value="AAA+_ATPase"/>
</dbReference>
<dbReference type="InterPro" id="IPR050107">
    <property type="entry name" value="ABC_carbohydrate_import_ATPase"/>
</dbReference>
<dbReference type="STRING" id="36745.CLSAP_21630"/>
<dbReference type="PANTHER" id="PTHR43790">
    <property type="entry name" value="CARBOHYDRATE TRANSPORT ATP-BINDING PROTEIN MG119-RELATED"/>
    <property type="match status" value="1"/>
</dbReference>
<dbReference type="Proteomes" id="UP000011728">
    <property type="component" value="Chromosome"/>
</dbReference>
<dbReference type="FunFam" id="3.40.50.300:FF:000126">
    <property type="entry name" value="Galactose/methyl galactoside import ATP-binding protein MglA"/>
    <property type="match status" value="1"/>
</dbReference>
<keyword evidence="4" id="KW-1003">Cell membrane</keyword>
<keyword evidence="13" id="KW-1185">Reference proteome</keyword>
<proteinExistence type="predicted"/>
<dbReference type="SMART" id="SM00382">
    <property type="entry name" value="AAA"/>
    <property type="match status" value="2"/>
</dbReference>
<evidence type="ECO:0000313" key="13">
    <source>
        <dbReference type="Proteomes" id="UP000011728"/>
    </source>
</evidence>
<dbReference type="InterPro" id="IPR027417">
    <property type="entry name" value="P-loop_NTPase"/>
</dbReference>
<dbReference type="EMBL" id="CP004121">
    <property type="protein sequence ID" value="AGF56116.1"/>
    <property type="molecule type" value="Genomic_DNA"/>
</dbReference>
<keyword evidence="8 12" id="KW-0067">ATP-binding</keyword>
<keyword evidence="10" id="KW-0472">Membrane</keyword>
<dbReference type="CDD" id="cd03215">
    <property type="entry name" value="ABC_Carb_Monos_II"/>
    <property type="match status" value="1"/>
</dbReference>
<name>M1MN02_9CLOT</name>
<reference evidence="12 13" key="1">
    <citation type="submission" date="2013-02" db="EMBL/GenBank/DDBJ databases">
        <title>Genome sequence of Clostridium saccharoperbutylacetonicum N1-4(HMT).</title>
        <authorList>
            <person name="Poehlein A."/>
            <person name="Daniel R."/>
        </authorList>
    </citation>
    <scope>NUCLEOTIDE SEQUENCE [LARGE SCALE GENOMIC DNA]</scope>
    <source>
        <strain evidence="13">N1-4(HMT)</strain>
    </source>
</reference>
<dbReference type="PANTHER" id="PTHR43790:SF1">
    <property type="entry name" value="XYLOSE IMPORT ATP-BINDING PROTEIN XYLG"/>
    <property type="match status" value="1"/>
</dbReference>
<dbReference type="Gene3D" id="3.40.50.300">
    <property type="entry name" value="P-loop containing nucleotide triphosphate hydrolases"/>
    <property type="match status" value="2"/>
</dbReference>
<evidence type="ECO:0000256" key="8">
    <source>
        <dbReference type="ARBA" id="ARBA00022840"/>
    </source>
</evidence>
<dbReference type="GO" id="GO:0015749">
    <property type="term" value="P:monosaccharide transmembrane transport"/>
    <property type="evidence" value="ECO:0007669"/>
    <property type="project" value="UniProtKB-ARBA"/>
</dbReference>
<evidence type="ECO:0000256" key="7">
    <source>
        <dbReference type="ARBA" id="ARBA00022741"/>
    </source>
</evidence>
<dbReference type="FunFam" id="3.40.50.300:FF:000127">
    <property type="entry name" value="Ribose import ATP-binding protein RbsA"/>
    <property type="match status" value="1"/>
</dbReference>
<dbReference type="HOGENOM" id="CLU_000604_92_3_9"/>
<comment type="subcellular location">
    <subcellularLocation>
        <location evidence="2">Cell inner membrane</location>
    </subcellularLocation>
    <subcellularLocation>
        <location evidence="1">Cell membrane</location>
        <topology evidence="1">Peripheral membrane protein</topology>
    </subcellularLocation>
</comment>
<accession>M1MN02</accession>
<dbReference type="RefSeq" id="WP_015392435.1">
    <property type="nucleotide sequence ID" value="NC_020291.1"/>
</dbReference>
<keyword evidence="6" id="KW-0677">Repeat</keyword>
<evidence type="ECO:0000256" key="2">
    <source>
        <dbReference type="ARBA" id="ARBA00004533"/>
    </source>
</evidence>
<protein>
    <submittedName>
        <fullName evidence="12">Xylose import ATP-binding protein XylG</fullName>
        <ecNumber evidence="12">3.6.3.17</ecNumber>
    </submittedName>
</protein>
<keyword evidence="3" id="KW-0813">Transport</keyword>
<evidence type="ECO:0000256" key="1">
    <source>
        <dbReference type="ARBA" id="ARBA00004202"/>
    </source>
</evidence>
<dbReference type="InterPro" id="IPR003439">
    <property type="entry name" value="ABC_transporter-like_ATP-bd"/>
</dbReference>
<dbReference type="PATRIC" id="fig|931276.5.peg.2355"/>
<evidence type="ECO:0000256" key="6">
    <source>
        <dbReference type="ARBA" id="ARBA00022737"/>
    </source>
</evidence>
<dbReference type="GO" id="GO:0016887">
    <property type="term" value="F:ATP hydrolysis activity"/>
    <property type="evidence" value="ECO:0007669"/>
    <property type="project" value="InterPro"/>
</dbReference>
<dbReference type="InterPro" id="IPR017871">
    <property type="entry name" value="ABC_transporter-like_CS"/>
</dbReference>
<dbReference type="GO" id="GO:0005524">
    <property type="term" value="F:ATP binding"/>
    <property type="evidence" value="ECO:0007669"/>
    <property type="project" value="UniProtKB-KW"/>
</dbReference>
<feature type="domain" description="ABC transporter" evidence="11">
    <location>
        <begin position="262"/>
        <end position="506"/>
    </location>
</feature>
<evidence type="ECO:0000256" key="10">
    <source>
        <dbReference type="ARBA" id="ARBA00023136"/>
    </source>
</evidence>
<feature type="domain" description="ABC transporter" evidence="11">
    <location>
        <begin position="6"/>
        <end position="243"/>
    </location>
</feature>
<dbReference type="CDD" id="cd03216">
    <property type="entry name" value="ABC_Carb_Monos_I"/>
    <property type="match status" value="1"/>
</dbReference>